<feature type="compositionally biased region" description="Basic and acidic residues" evidence="1">
    <location>
        <begin position="29"/>
        <end position="44"/>
    </location>
</feature>
<reference evidence="2" key="1">
    <citation type="submission" date="2023-10" db="EMBL/GenBank/DDBJ databases">
        <authorList>
            <person name="Chen Y."/>
            <person name="Shah S."/>
            <person name="Dougan E. K."/>
            <person name="Thang M."/>
            <person name="Chan C."/>
        </authorList>
    </citation>
    <scope>NUCLEOTIDE SEQUENCE [LARGE SCALE GENOMIC DNA]</scope>
</reference>
<proteinExistence type="predicted"/>
<evidence type="ECO:0000313" key="2">
    <source>
        <dbReference type="EMBL" id="CAK0837012.1"/>
    </source>
</evidence>
<gene>
    <name evidence="2" type="ORF">PCOR1329_LOCUS33334</name>
</gene>
<feature type="region of interest" description="Disordered" evidence="1">
    <location>
        <begin position="178"/>
        <end position="222"/>
    </location>
</feature>
<feature type="compositionally biased region" description="Basic and acidic residues" evidence="1">
    <location>
        <begin position="178"/>
        <end position="189"/>
    </location>
</feature>
<protein>
    <submittedName>
        <fullName evidence="2">Uncharacterized protein</fullName>
    </submittedName>
</protein>
<dbReference type="Proteomes" id="UP001189429">
    <property type="component" value="Unassembled WGS sequence"/>
</dbReference>
<evidence type="ECO:0000256" key="1">
    <source>
        <dbReference type="SAM" id="MobiDB-lite"/>
    </source>
</evidence>
<feature type="region of interest" description="Disordered" evidence="1">
    <location>
        <begin position="123"/>
        <end position="145"/>
    </location>
</feature>
<feature type="region of interest" description="Disordered" evidence="1">
    <location>
        <begin position="12"/>
        <end position="71"/>
    </location>
</feature>
<dbReference type="EMBL" id="CAUYUJ010013980">
    <property type="protein sequence ID" value="CAK0837012.1"/>
    <property type="molecule type" value="Genomic_DNA"/>
</dbReference>
<keyword evidence="3" id="KW-1185">Reference proteome</keyword>
<name>A0ABN9SWS5_9DINO</name>
<sequence length="222" mass="24353">MSDTTPFFFFCVAHTSPPRRSPRPQEAAATREHRAGAESGRREATPAGPGRLRPRAHHGPKKPLPFATTEPKKRMVIRTTYVPRFAASRPRPPTGGGGVVVTGGPPKKCISTAGARWLVRRPAEAGEAAPTKVTTREPSDRAATTWPSLGRPFPVFFSVSCVVLRQMIEDAPRWFSPKEKCTRPSDAKPPRRRRQPAGTRSAPWRLHLDWPGGGDLQGTSLE</sequence>
<comment type="caution">
    <text evidence="2">The sequence shown here is derived from an EMBL/GenBank/DDBJ whole genome shotgun (WGS) entry which is preliminary data.</text>
</comment>
<feature type="compositionally biased region" description="Basic residues" evidence="1">
    <location>
        <begin position="52"/>
        <end position="61"/>
    </location>
</feature>
<accession>A0ABN9SWS5</accession>
<evidence type="ECO:0000313" key="3">
    <source>
        <dbReference type="Proteomes" id="UP001189429"/>
    </source>
</evidence>
<organism evidence="2 3">
    <name type="scientific">Prorocentrum cordatum</name>
    <dbReference type="NCBI Taxonomy" id="2364126"/>
    <lineage>
        <taxon>Eukaryota</taxon>
        <taxon>Sar</taxon>
        <taxon>Alveolata</taxon>
        <taxon>Dinophyceae</taxon>
        <taxon>Prorocentrales</taxon>
        <taxon>Prorocentraceae</taxon>
        <taxon>Prorocentrum</taxon>
    </lineage>
</organism>